<comment type="similarity">
    <text evidence="2 11">Belongs to the HsdR family.</text>
</comment>
<dbReference type="SUPFAM" id="SSF52540">
    <property type="entry name" value="P-loop containing nucleoside triphosphate hydrolases"/>
    <property type="match status" value="2"/>
</dbReference>
<dbReference type="GO" id="GO:0009307">
    <property type="term" value="P:DNA restriction-modification system"/>
    <property type="evidence" value="ECO:0007669"/>
    <property type="project" value="UniProtKB-KW"/>
</dbReference>
<dbReference type="InterPro" id="IPR040980">
    <property type="entry name" value="SWI2_SNF2"/>
</dbReference>
<evidence type="ECO:0000259" key="12">
    <source>
        <dbReference type="PROSITE" id="PS51192"/>
    </source>
</evidence>
<keyword evidence="10 11" id="KW-0238">DNA-binding</keyword>
<dbReference type="Gene3D" id="3.90.1570.50">
    <property type="match status" value="1"/>
</dbReference>
<comment type="subunit">
    <text evidence="3 11">The type I restriction/modification system is composed of three polypeptides R, M and S.</text>
</comment>
<evidence type="ECO:0000256" key="8">
    <source>
        <dbReference type="ARBA" id="ARBA00022801"/>
    </source>
</evidence>
<dbReference type="EMBL" id="CEKZ01000003">
    <property type="protein sequence ID" value="CEQ02986.1"/>
    <property type="molecule type" value="Genomic_DNA"/>
</dbReference>
<dbReference type="AlphaFoldDB" id="A0A0C7QHW3"/>
<dbReference type="Proteomes" id="UP000049127">
    <property type="component" value="Unassembled WGS sequence"/>
</dbReference>
<dbReference type="CDD" id="cd18800">
    <property type="entry name" value="SF2_C_EcoR124I-like"/>
    <property type="match status" value="1"/>
</dbReference>
<dbReference type="Pfam" id="PF04313">
    <property type="entry name" value="HSDR_N"/>
    <property type="match status" value="1"/>
</dbReference>
<dbReference type="Pfam" id="PF12008">
    <property type="entry name" value="EcoR124_C"/>
    <property type="match status" value="1"/>
</dbReference>
<comment type="function">
    <text evidence="11">Subunit R is required for both nuclease and ATPase activities, but not for modification.</text>
</comment>
<dbReference type="InterPro" id="IPR022625">
    <property type="entry name" value="TypeI_RM_Rsu_C"/>
</dbReference>
<dbReference type="GO" id="GO:0009035">
    <property type="term" value="F:type I site-specific deoxyribonuclease activity"/>
    <property type="evidence" value="ECO:0007669"/>
    <property type="project" value="UniProtKB-EC"/>
</dbReference>
<dbReference type="Pfam" id="PF22679">
    <property type="entry name" value="T1R_D3-like"/>
    <property type="match status" value="1"/>
</dbReference>
<proteinExistence type="inferred from homology"/>
<evidence type="ECO:0000256" key="3">
    <source>
        <dbReference type="ARBA" id="ARBA00011296"/>
    </source>
</evidence>
<evidence type="ECO:0000313" key="13">
    <source>
        <dbReference type="EMBL" id="CEQ02986.1"/>
    </source>
</evidence>
<dbReference type="EC" id="3.1.21.3" evidence="11"/>
<evidence type="ECO:0000256" key="1">
    <source>
        <dbReference type="ARBA" id="ARBA00000851"/>
    </source>
</evidence>
<dbReference type="GO" id="GO:0005524">
    <property type="term" value="F:ATP binding"/>
    <property type="evidence" value="ECO:0007669"/>
    <property type="project" value="UniProtKB-KW"/>
</dbReference>
<dbReference type="NCBIfam" id="TIGR00348">
    <property type="entry name" value="hsdR"/>
    <property type="match status" value="1"/>
</dbReference>
<evidence type="ECO:0000256" key="9">
    <source>
        <dbReference type="ARBA" id="ARBA00022840"/>
    </source>
</evidence>
<dbReference type="SMART" id="SM00487">
    <property type="entry name" value="DEXDc"/>
    <property type="match status" value="1"/>
</dbReference>
<dbReference type="OrthoDB" id="9758243at2"/>
<evidence type="ECO:0000256" key="10">
    <source>
        <dbReference type="ARBA" id="ARBA00023125"/>
    </source>
</evidence>
<dbReference type="CDD" id="cd22332">
    <property type="entry name" value="HsdR_N"/>
    <property type="match status" value="1"/>
</dbReference>
<keyword evidence="8 11" id="KW-0378">Hydrolase</keyword>
<accession>A0A0C7QHW3</accession>
<keyword evidence="7" id="KW-0255">Endonuclease</keyword>
<evidence type="ECO:0000256" key="11">
    <source>
        <dbReference type="RuleBase" id="RU364115"/>
    </source>
</evidence>
<reference evidence="13 14" key="1">
    <citation type="submission" date="2015-01" db="EMBL/GenBank/DDBJ databases">
        <authorList>
            <person name="Aslett A.Martin."/>
            <person name="De Silva Nishadi"/>
        </authorList>
    </citation>
    <scope>NUCLEOTIDE SEQUENCE [LARGE SCALE GENOMIC DNA]</scope>
    <source>
        <strain evidence="13 14">R28058</strain>
    </source>
</reference>
<dbReference type="InterPro" id="IPR014001">
    <property type="entry name" value="Helicase_ATP-bd"/>
</dbReference>
<name>A0A0C7QHW3_PARSO</name>
<dbReference type="RefSeq" id="WP_055341513.1">
    <property type="nucleotide sequence ID" value="NZ_CEKZ01000003.1"/>
</dbReference>
<keyword evidence="6 11" id="KW-0680">Restriction system</keyword>
<evidence type="ECO:0000256" key="4">
    <source>
        <dbReference type="ARBA" id="ARBA00022722"/>
    </source>
</evidence>
<dbReference type="InterPro" id="IPR055180">
    <property type="entry name" value="HsdR_RecA-like_helicase_dom_2"/>
</dbReference>
<dbReference type="InterPro" id="IPR004473">
    <property type="entry name" value="Restrct_endonuc_typeI_HsdR"/>
</dbReference>
<organism evidence="13 14">
    <name type="scientific">Paraclostridium sordellii</name>
    <name type="common">Clostridium sordellii</name>
    <dbReference type="NCBI Taxonomy" id="1505"/>
    <lineage>
        <taxon>Bacteria</taxon>
        <taxon>Bacillati</taxon>
        <taxon>Bacillota</taxon>
        <taxon>Clostridia</taxon>
        <taxon>Peptostreptococcales</taxon>
        <taxon>Peptostreptococcaceae</taxon>
        <taxon>Paraclostridium</taxon>
    </lineage>
</organism>
<protein>
    <recommendedName>
        <fullName evidence="11">Type I restriction enzyme endonuclease subunit</fullName>
        <shortName evidence="11">R protein</shortName>
        <ecNumber evidence="11">3.1.21.3</ecNumber>
    </recommendedName>
    <alternativeName>
        <fullName evidence="11">Type-1 restriction enzyme R protein</fullName>
    </alternativeName>
</protein>
<evidence type="ECO:0000256" key="2">
    <source>
        <dbReference type="ARBA" id="ARBA00008598"/>
    </source>
</evidence>
<comment type="catalytic activity">
    <reaction evidence="1 11">
        <text>Endonucleolytic cleavage of DNA to give random double-stranded fragments with terminal 5'-phosphates, ATP is simultaneously hydrolyzed.</text>
        <dbReference type="EC" id="3.1.21.3"/>
    </reaction>
</comment>
<evidence type="ECO:0000256" key="7">
    <source>
        <dbReference type="ARBA" id="ARBA00022759"/>
    </source>
</evidence>
<dbReference type="Gene3D" id="3.40.50.300">
    <property type="entry name" value="P-loop containing nucleotide triphosphate hydrolases"/>
    <property type="match status" value="2"/>
</dbReference>
<dbReference type="PANTHER" id="PTHR30195">
    <property type="entry name" value="TYPE I SITE-SPECIFIC DEOXYRIBONUCLEASE PROTEIN SUBUNIT M AND R"/>
    <property type="match status" value="1"/>
</dbReference>
<dbReference type="GO" id="GO:0003677">
    <property type="term" value="F:DNA binding"/>
    <property type="evidence" value="ECO:0007669"/>
    <property type="project" value="UniProtKB-KW"/>
</dbReference>
<dbReference type="InterPro" id="IPR007409">
    <property type="entry name" value="Restrct_endonuc_type1_HsdR_N"/>
</dbReference>
<feature type="domain" description="Helicase ATP-binding" evidence="12">
    <location>
        <begin position="254"/>
        <end position="402"/>
    </location>
</feature>
<evidence type="ECO:0000256" key="5">
    <source>
        <dbReference type="ARBA" id="ARBA00022741"/>
    </source>
</evidence>
<dbReference type="PANTHER" id="PTHR30195:SF16">
    <property type="entry name" value="TYPE I RESTRICTION ENZYME ENDONUCLEASE SUBUNIT"/>
    <property type="match status" value="1"/>
</dbReference>
<dbReference type="InterPro" id="IPR027417">
    <property type="entry name" value="P-loop_NTPase"/>
</dbReference>
<evidence type="ECO:0000256" key="6">
    <source>
        <dbReference type="ARBA" id="ARBA00022747"/>
    </source>
</evidence>
<keyword evidence="5 11" id="KW-0547">Nucleotide-binding</keyword>
<evidence type="ECO:0000313" key="14">
    <source>
        <dbReference type="Proteomes" id="UP000049127"/>
    </source>
</evidence>
<sequence length="921" mass="108180">MGYQSEAELESNLVKQLESQGFNKVKISDEEELKNNFRNELYEHNKTKLNNEPFTDKEFERILRHVEGKTVFQSAMIMRDKFILERGDGSEVYIEFFNTKNWSKNRFQVTTQTTVVGKYTNRYDVTLLINGLPLVQIELKRRGLDLKEAFNQINRYKKHSYQGLYRYLQIFVISNGVDTKYFANSDKEMLFSHTFFWSDENNKRITKLNEFTETFLDKIFIAKVIARYMITNETDKLLMVMRPYQIYAVEALINRALETNNNGYIWHTTGSGKTLTSFKASQILSQEKNIKKVFFLVDRKDLDSQTLAEFNKFEPDSVDITDKTSTLVKQIKDINRPLIVTTIQKMANAIKSEQYTKIMEKYKDDRVVFIIDECHRSQFGDMHKAINKHFSNAQYFGFTGTPRFFENRSQEGRVTADLFEKCLHTYLIKDAINDGNVLGFSVEYIRTFKGDFYENDDTKVEAIDTEEVIMSDERIELVANHIIKNHNAKTRNKEYTAIFTVQSIEMLVKYYDKFKEIDHDLKIAGIFSFGANEECEGKDEHSRDSLERMITDYNKMFNCNYSTDSFAGYFADVSKKVKSAKIDILIVVNMFLTGFDSKTLNTLYVDKNLKYHDLVQAYSRTNRVEKSTKPYGNIVCYRNLKKNTDDALKLFSQTETTDVVLMESYEYYLDLWKSHLNKLKALTPTPDDVDNLQSEDEKKQFILIFRELSKVLVKLQTFIDFEFNEEQLGISEQNYQDFKSKYFTIYEMVKKEQGEKVSVLADIDFGIELMHNDKINVGYIMNLIKEIDLSNEQQRDNSIKNIMTELDRADNMDLRLKVDLLKEFLQRVVPTLDENSNIDEEYSKFEAHRRIKEVNYFADEIGLSPEFISDSIAEYEYCGIINREEISNEIKVKLKPKFLERKKKVEAVKNFVYDNVAKYNI</sequence>
<dbReference type="Pfam" id="PF18766">
    <property type="entry name" value="SWI2_SNF2"/>
    <property type="match status" value="1"/>
</dbReference>
<dbReference type="CDD" id="cd18030">
    <property type="entry name" value="DEXHc_RE_I_HsdR"/>
    <property type="match status" value="1"/>
</dbReference>
<gene>
    <name evidence="13" type="primary">hsdR_1</name>
    <name evidence="13" type="ORF">R28058_07191</name>
</gene>
<dbReference type="InterPro" id="IPR051268">
    <property type="entry name" value="Type-I_R_enzyme_R_subunit"/>
</dbReference>
<keyword evidence="9 11" id="KW-0067">ATP-binding</keyword>
<dbReference type="PROSITE" id="PS51192">
    <property type="entry name" value="HELICASE_ATP_BIND_1"/>
    <property type="match status" value="1"/>
</dbReference>
<keyword evidence="4" id="KW-0540">Nuclease</keyword>